<evidence type="ECO:0000313" key="2">
    <source>
        <dbReference type="Proteomes" id="UP000008212"/>
    </source>
</evidence>
<name>Q73P49_TREDE</name>
<protein>
    <submittedName>
        <fullName evidence="1">Uncharacterized protein</fullName>
    </submittedName>
</protein>
<organism evidence="1 2">
    <name type="scientific">Treponema denticola (strain ATCC 35405 / DSM 14222 / CIP 103919 / JCM 8153 / KCTC 15104)</name>
    <dbReference type="NCBI Taxonomy" id="243275"/>
    <lineage>
        <taxon>Bacteria</taxon>
        <taxon>Pseudomonadati</taxon>
        <taxon>Spirochaetota</taxon>
        <taxon>Spirochaetia</taxon>
        <taxon>Spirochaetales</taxon>
        <taxon>Treponemataceae</taxon>
        <taxon>Treponema</taxon>
    </lineage>
</organism>
<dbReference type="Proteomes" id="UP000008212">
    <property type="component" value="Chromosome"/>
</dbReference>
<dbReference type="EMBL" id="AE017226">
    <property type="protein sequence ID" value="AAS11441.1"/>
    <property type="molecule type" value="Genomic_DNA"/>
</dbReference>
<proteinExistence type="predicted"/>
<dbReference type="AlphaFoldDB" id="Q73P49"/>
<reference evidence="1 2" key="1">
    <citation type="journal article" date="2004" name="Proc. Natl. Acad. Sci. U.S.A.">
        <title>Comparison of the genome of the oral pathogen Treponema denticola with other spirochete genomes.</title>
        <authorList>
            <person name="Seshadri R."/>
            <person name="Myers G.S."/>
            <person name="Tettelin H."/>
            <person name="Eisen J.A."/>
            <person name="Heidelberg J.F."/>
            <person name="Dodson R.J."/>
            <person name="Davidsen T.M."/>
            <person name="DeBoy R.T."/>
            <person name="Fouts D.E."/>
            <person name="Haft D.H."/>
            <person name="Selengut J."/>
            <person name="Ren Q."/>
            <person name="Brinkac L.M."/>
            <person name="Madupu R."/>
            <person name="Kolonay J."/>
            <person name="Durkin S.A."/>
            <person name="Daugherty S.C."/>
            <person name="Shetty J."/>
            <person name="Shvartsbeyn A."/>
            <person name="Gebregeorgis E."/>
            <person name="Geer K."/>
            <person name="Tsegaye G."/>
            <person name="Malek J."/>
            <person name="Ayodeji B."/>
            <person name="Shatsman S."/>
            <person name="McLeod M.P."/>
            <person name="Smajs D."/>
            <person name="Howell J.K."/>
            <person name="Pal S."/>
            <person name="Amin A."/>
            <person name="Vashisth P."/>
            <person name="McNeill T.Z."/>
            <person name="Xiang Q."/>
            <person name="Sodergren E."/>
            <person name="Baca E."/>
            <person name="Weinstock G.M."/>
            <person name="Norris S.J."/>
            <person name="Fraser C.M."/>
            <person name="Paulsen I.T."/>
        </authorList>
    </citation>
    <scope>NUCLEOTIDE SEQUENCE [LARGE SCALE GENOMIC DNA]</scope>
    <source>
        <strain evidence="2">ATCC 35405 / DSM 14222 / CIP 103919 / JCM 8153 / KCTC 15104</strain>
    </source>
</reference>
<sequence>MADNIAKKREEFKMGRLFYNPFTYALKYKYKIFIIVNIKIHTFPIRHP</sequence>
<dbReference type="KEGG" id="tde:TDE_0950"/>
<dbReference type="PATRIC" id="fig|243275.7.peg.914"/>
<dbReference type="HOGENOM" id="CLU_3158997_0_0_12"/>
<dbReference type="PaxDb" id="243275-TDE_0950"/>
<keyword evidence="2" id="KW-1185">Reference proteome</keyword>
<accession>Q73P49</accession>
<dbReference type="STRING" id="243275.TDE_0950"/>
<gene>
    <name evidence="1" type="ordered locus">TDE_0950</name>
</gene>
<evidence type="ECO:0000313" key="1">
    <source>
        <dbReference type="EMBL" id="AAS11441.1"/>
    </source>
</evidence>